<name>A0A9P5Y5Q3_9AGAR</name>
<feature type="domain" description="G" evidence="2">
    <location>
        <begin position="49"/>
        <end position="106"/>
    </location>
</feature>
<sequence>MAASLFAPSAADTPNAKIPFPSSSLRLHLKEDYESTETEQIAERSRVCIAVFGASGSGKSSFINTVTGSHLKINHELEPYEHPVELGNEFELDGRLITLIDTPGLDMNNGINVNIVRGVCAALDAPMGVKLDGVIFLHSIFAELPWFSERLFSLSKNLCLEKDLKKLVVVKTTWAEPGVSLEQIKTREMQVDSFFKLAQIQGAKLVRCEMELESKDTILESAHQLIRYLLEPGGDNQLADEEDVSGTESTIPPTKMKFSKASSSRKKGHRSRYHKNAPRHDFLFAQKQRTRDYASETARRRRNRDSTNIRGGIQKFFGERRDILARMGKLRARLRWMAT</sequence>
<evidence type="ECO:0000259" key="2">
    <source>
        <dbReference type="Pfam" id="PF01926"/>
    </source>
</evidence>
<dbReference type="OrthoDB" id="8954335at2759"/>
<dbReference type="SUPFAM" id="SSF52540">
    <property type="entry name" value="P-loop containing nucleoside triphosphate hydrolases"/>
    <property type="match status" value="1"/>
</dbReference>
<dbReference type="CDD" id="cd00882">
    <property type="entry name" value="Ras_like_GTPase"/>
    <property type="match status" value="1"/>
</dbReference>
<dbReference type="Proteomes" id="UP000807353">
    <property type="component" value="Unassembled WGS sequence"/>
</dbReference>
<dbReference type="AlphaFoldDB" id="A0A9P5Y5Q3"/>
<gene>
    <name evidence="3" type="ORF">BDZ94DRAFT_1308497</name>
</gene>
<feature type="region of interest" description="Disordered" evidence="1">
    <location>
        <begin position="288"/>
        <end position="307"/>
    </location>
</feature>
<dbReference type="EMBL" id="MU150259">
    <property type="protein sequence ID" value="KAF9463788.1"/>
    <property type="molecule type" value="Genomic_DNA"/>
</dbReference>
<evidence type="ECO:0000313" key="3">
    <source>
        <dbReference type="EMBL" id="KAF9463788.1"/>
    </source>
</evidence>
<protein>
    <recommendedName>
        <fullName evidence="2">G domain-containing protein</fullName>
    </recommendedName>
</protein>
<organism evidence="3 4">
    <name type="scientific">Collybia nuda</name>
    <dbReference type="NCBI Taxonomy" id="64659"/>
    <lineage>
        <taxon>Eukaryota</taxon>
        <taxon>Fungi</taxon>
        <taxon>Dikarya</taxon>
        <taxon>Basidiomycota</taxon>
        <taxon>Agaricomycotina</taxon>
        <taxon>Agaricomycetes</taxon>
        <taxon>Agaricomycetidae</taxon>
        <taxon>Agaricales</taxon>
        <taxon>Tricholomatineae</taxon>
        <taxon>Clitocybaceae</taxon>
        <taxon>Collybia</taxon>
    </lineage>
</organism>
<feature type="compositionally biased region" description="Basic and acidic residues" evidence="1">
    <location>
        <begin position="289"/>
        <end position="298"/>
    </location>
</feature>
<comment type="caution">
    <text evidence="3">The sequence shown here is derived from an EMBL/GenBank/DDBJ whole genome shotgun (WGS) entry which is preliminary data.</text>
</comment>
<feature type="compositionally biased region" description="Basic residues" evidence="1">
    <location>
        <begin position="263"/>
        <end position="277"/>
    </location>
</feature>
<dbReference type="Gene3D" id="3.40.50.300">
    <property type="entry name" value="P-loop containing nucleotide triphosphate hydrolases"/>
    <property type="match status" value="1"/>
</dbReference>
<reference evidence="3" key="1">
    <citation type="submission" date="2020-11" db="EMBL/GenBank/DDBJ databases">
        <authorList>
            <consortium name="DOE Joint Genome Institute"/>
            <person name="Ahrendt S."/>
            <person name="Riley R."/>
            <person name="Andreopoulos W."/>
            <person name="Labutti K."/>
            <person name="Pangilinan J."/>
            <person name="Ruiz-Duenas F.J."/>
            <person name="Barrasa J.M."/>
            <person name="Sanchez-Garcia M."/>
            <person name="Camarero S."/>
            <person name="Miyauchi S."/>
            <person name="Serrano A."/>
            <person name="Linde D."/>
            <person name="Babiker R."/>
            <person name="Drula E."/>
            <person name="Ayuso-Fernandez I."/>
            <person name="Pacheco R."/>
            <person name="Padilla G."/>
            <person name="Ferreira P."/>
            <person name="Barriuso J."/>
            <person name="Kellner H."/>
            <person name="Castanera R."/>
            <person name="Alfaro M."/>
            <person name="Ramirez L."/>
            <person name="Pisabarro A.G."/>
            <person name="Kuo A."/>
            <person name="Tritt A."/>
            <person name="Lipzen A."/>
            <person name="He G."/>
            <person name="Yan M."/>
            <person name="Ng V."/>
            <person name="Cullen D."/>
            <person name="Martin F."/>
            <person name="Rosso M.-N."/>
            <person name="Henrissat B."/>
            <person name="Hibbett D."/>
            <person name="Martinez A.T."/>
            <person name="Grigoriev I.V."/>
        </authorList>
    </citation>
    <scope>NUCLEOTIDE SEQUENCE</scope>
    <source>
        <strain evidence="3">CBS 247.69</strain>
    </source>
</reference>
<proteinExistence type="predicted"/>
<evidence type="ECO:0000256" key="1">
    <source>
        <dbReference type="SAM" id="MobiDB-lite"/>
    </source>
</evidence>
<dbReference type="Pfam" id="PF01926">
    <property type="entry name" value="MMR_HSR1"/>
    <property type="match status" value="1"/>
</dbReference>
<dbReference type="InterPro" id="IPR027417">
    <property type="entry name" value="P-loop_NTPase"/>
</dbReference>
<keyword evidence="4" id="KW-1185">Reference proteome</keyword>
<evidence type="ECO:0000313" key="4">
    <source>
        <dbReference type="Proteomes" id="UP000807353"/>
    </source>
</evidence>
<dbReference type="GO" id="GO:0005525">
    <property type="term" value="F:GTP binding"/>
    <property type="evidence" value="ECO:0007669"/>
    <property type="project" value="InterPro"/>
</dbReference>
<accession>A0A9P5Y5Q3</accession>
<feature type="region of interest" description="Disordered" evidence="1">
    <location>
        <begin position="239"/>
        <end position="280"/>
    </location>
</feature>
<dbReference type="InterPro" id="IPR006073">
    <property type="entry name" value="GTP-bd"/>
</dbReference>